<evidence type="ECO:0000313" key="1">
    <source>
        <dbReference type="EMBL" id="KJY77796.1"/>
    </source>
</evidence>
<comment type="caution">
    <text evidence="1">The sequence shown here is derived from an EMBL/GenBank/DDBJ whole genome shotgun (WGS) entry which is preliminary data.</text>
</comment>
<organism evidence="1">
    <name type="scientific">Vibrio coralliilyticus</name>
    <dbReference type="NCBI Taxonomy" id="190893"/>
    <lineage>
        <taxon>Bacteria</taxon>
        <taxon>Pseudomonadati</taxon>
        <taxon>Pseudomonadota</taxon>
        <taxon>Gammaproteobacteria</taxon>
        <taxon>Vibrionales</taxon>
        <taxon>Vibrionaceae</taxon>
        <taxon>Vibrio</taxon>
    </lineage>
</organism>
<proteinExistence type="predicted"/>
<reference evidence="1" key="1">
    <citation type="journal article" date="2015" name="BMC Genomics">
        <title>Genome mining reveals unlocked bioactive potential of marine Gram-negative bacteria.</title>
        <authorList>
            <person name="Machado H."/>
            <person name="Sonnenschein E.C."/>
            <person name="Melchiorsen J."/>
            <person name="Gram L."/>
        </authorList>
    </citation>
    <scope>NUCLEOTIDE SEQUENCE</scope>
    <source>
        <strain evidence="1">S2052</strain>
    </source>
</reference>
<name>A0A837GBF5_9VIBR</name>
<dbReference type="AlphaFoldDB" id="A0A837GBF5"/>
<dbReference type="EMBL" id="JXXR01000001">
    <property type="protein sequence ID" value="KJY77796.1"/>
    <property type="molecule type" value="Genomic_DNA"/>
</dbReference>
<gene>
    <name evidence="1" type="ORF">TW71_01830</name>
</gene>
<protein>
    <submittedName>
        <fullName evidence="1">Uncharacterized protein</fullName>
    </submittedName>
</protein>
<sequence>MPFFILIALLFVLLTLFALYFYFEAKRKKEAQDAKKTLTVRVEKMKKRFKSETQQWVFSGALSKQDESTMIRLPNYFFVFQPITPENVEHYEQSLESVLLTVNEKVLLVPNNSDDVTAPYEPLCQFVQSLPSAAQGYNASFYRNDLPVLIQKLRDAEIEPLDEQSQEETEVA</sequence>
<accession>A0A837GBF5</accession>
<dbReference type="RefSeq" id="WP_045984783.1">
    <property type="nucleotide sequence ID" value="NZ_CP063051.1"/>
</dbReference>